<evidence type="ECO:0000313" key="4">
    <source>
        <dbReference type="Proteomes" id="UP001297581"/>
    </source>
</evidence>
<proteinExistence type="predicted"/>
<protein>
    <submittedName>
        <fullName evidence="3">S41 family peptidase</fullName>
    </submittedName>
</protein>
<evidence type="ECO:0000259" key="2">
    <source>
        <dbReference type="Pfam" id="PF03572"/>
    </source>
</evidence>
<dbReference type="SUPFAM" id="SSF52096">
    <property type="entry name" value="ClpP/crotonase"/>
    <property type="match status" value="1"/>
</dbReference>
<dbReference type="EMBL" id="JAKUDL010000007">
    <property type="protein sequence ID" value="MCH4296106.1"/>
    <property type="molecule type" value="Genomic_DNA"/>
</dbReference>
<evidence type="ECO:0000313" key="3">
    <source>
        <dbReference type="EMBL" id="MCH4296106.1"/>
    </source>
</evidence>
<feature type="domain" description="Tail specific protease" evidence="2">
    <location>
        <begin position="255"/>
        <end position="451"/>
    </location>
</feature>
<name>A0AAJ1F1E3_9GAMM</name>
<dbReference type="Pfam" id="PF03572">
    <property type="entry name" value="Peptidase_S41"/>
    <property type="match status" value="1"/>
</dbReference>
<dbReference type="InterPro" id="IPR005151">
    <property type="entry name" value="Tail-specific_protease"/>
</dbReference>
<gene>
    <name evidence="3" type="ORF">MJ923_17490</name>
</gene>
<dbReference type="Gene3D" id="3.90.226.10">
    <property type="entry name" value="2-enoyl-CoA Hydratase, Chain A, domain 1"/>
    <property type="match status" value="1"/>
</dbReference>
<dbReference type="InterPro" id="IPR029045">
    <property type="entry name" value="ClpP/crotonase-like_dom_sf"/>
</dbReference>
<dbReference type="AlphaFoldDB" id="A0AAJ1F1E3"/>
<organism evidence="3 4">
    <name type="scientific">Shewanella zhuhaiensis</name>
    <dbReference type="NCBI Taxonomy" id="2919576"/>
    <lineage>
        <taxon>Bacteria</taxon>
        <taxon>Pseudomonadati</taxon>
        <taxon>Pseudomonadota</taxon>
        <taxon>Gammaproteobacteria</taxon>
        <taxon>Alteromonadales</taxon>
        <taxon>Shewanellaceae</taxon>
        <taxon>Shewanella</taxon>
    </lineage>
</organism>
<keyword evidence="1" id="KW-0732">Signal</keyword>
<dbReference type="RefSeq" id="WP_240592190.1">
    <property type="nucleotide sequence ID" value="NZ_JAKUDL010000007.1"/>
</dbReference>
<keyword evidence="4" id="KW-1185">Reference proteome</keyword>
<evidence type="ECO:0000256" key="1">
    <source>
        <dbReference type="SAM" id="SignalP"/>
    </source>
</evidence>
<reference evidence="3 4" key="1">
    <citation type="submission" date="2022-02" db="EMBL/GenBank/DDBJ databases">
        <title>The genome sequence of Shewanella sp. 3B26.</title>
        <authorList>
            <person name="Du J."/>
        </authorList>
    </citation>
    <scope>NUCLEOTIDE SEQUENCE [LARGE SCALE GENOMIC DNA]</scope>
    <source>
        <strain evidence="3 4">3B26</strain>
    </source>
</reference>
<dbReference type="Proteomes" id="UP001297581">
    <property type="component" value="Unassembled WGS sequence"/>
</dbReference>
<comment type="caution">
    <text evidence="3">The sequence shown here is derived from an EMBL/GenBank/DDBJ whole genome shotgun (WGS) entry which is preliminary data.</text>
</comment>
<accession>A0AAJ1F1E3</accession>
<feature type="chain" id="PRO_5042591947" evidence="1">
    <location>
        <begin position="35"/>
        <end position="508"/>
    </location>
</feature>
<sequence>MKTSISETQVSINKVSMTKIAVSLSALLPLLAAAAEPKLPQTAVEWASTAKADIDAAFQITRDNHPGMFDPLNPGFGAQLEQARNDALALIPRVTDATGYKAVIGRFSTGLQDGHAGAYANIEDADVPQTRWPGFNTVWRGDSLRVSYSDLPQLKRGDKVLGCDGKSVDTLFDERVFQFQGEKQQPGHKWRFGHRVLADYGNPFISLPERCEFDTTKGKLSLTLSWSVRPEAALEALQADFNGDRLPVGLSWHKDIAWVAMPTFTPDENDIAAYNKLVSELTAQRDKLQQAKAIVLDLRHNQGGSSLWSERIAKALWGDGRVSRRLEARGAATQVWWRASPGNTEYVKGVVKELQTEGQTEYLPYFTEAASGMATALRQNEPFFKQKDEVKAMSMADAMKELPEDIAPLTTAVIALVPGQCASACLDALDAFKLFDNTRLFGAPSSADSTYMDIRTEAFSSGLGAVIIPNKVYVNRSRGNGEYYAPDLPYNGLDWSTEALLQAIRQRL</sequence>
<feature type="signal peptide" evidence="1">
    <location>
        <begin position="1"/>
        <end position="34"/>
    </location>
</feature>
<dbReference type="GO" id="GO:0008236">
    <property type="term" value="F:serine-type peptidase activity"/>
    <property type="evidence" value="ECO:0007669"/>
    <property type="project" value="InterPro"/>
</dbReference>
<dbReference type="GO" id="GO:0006508">
    <property type="term" value="P:proteolysis"/>
    <property type="evidence" value="ECO:0007669"/>
    <property type="project" value="InterPro"/>
</dbReference>